<dbReference type="InterPro" id="IPR027417">
    <property type="entry name" value="P-loop_NTPase"/>
</dbReference>
<dbReference type="Pfam" id="PF13304">
    <property type="entry name" value="AAA_21"/>
    <property type="match status" value="1"/>
</dbReference>
<evidence type="ECO:0000313" key="2">
    <source>
        <dbReference type="EMBL" id="MEV4289434.1"/>
    </source>
</evidence>
<gene>
    <name evidence="2" type="ORF">AB0K40_28375</name>
</gene>
<dbReference type="PANTHER" id="PTHR40396:SF1">
    <property type="entry name" value="ATPASE AAA-TYPE CORE DOMAIN-CONTAINING PROTEIN"/>
    <property type="match status" value="1"/>
</dbReference>
<dbReference type="Gene3D" id="3.40.50.300">
    <property type="entry name" value="P-loop containing nucleotide triphosphate hydrolases"/>
    <property type="match status" value="1"/>
</dbReference>
<dbReference type="GO" id="GO:0005524">
    <property type="term" value="F:ATP binding"/>
    <property type="evidence" value="ECO:0007669"/>
    <property type="project" value="UniProtKB-KW"/>
</dbReference>
<name>A0ABV3HAA8_9ACTN</name>
<dbReference type="EMBL" id="JBFARM010000008">
    <property type="protein sequence ID" value="MEV4289434.1"/>
    <property type="molecule type" value="Genomic_DNA"/>
</dbReference>
<dbReference type="CDD" id="cd00267">
    <property type="entry name" value="ABC_ATPase"/>
    <property type="match status" value="1"/>
</dbReference>
<protein>
    <submittedName>
        <fullName evidence="2">ATP-binding protein</fullName>
    </submittedName>
</protein>
<comment type="caution">
    <text evidence="2">The sequence shown here is derived from an EMBL/GenBank/DDBJ whole genome shotgun (WGS) entry which is preliminary data.</text>
</comment>
<dbReference type="RefSeq" id="WP_364455589.1">
    <property type="nucleotide sequence ID" value="NZ_JBFARM010000008.1"/>
</dbReference>
<organism evidence="2 3">
    <name type="scientific">Nonomuraea bangladeshensis</name>
    <dbReference type="NCBI Taxonomy" id="404385"/>
    <lineage>
        <taxon>Bacteria</taxon>
        <taxon>Bacillati</taxon>
        <taxon>Actinomycetota</taxon>
        <taxon>Actinomycetes</taxon>
        <taxon>Streptosporangiales</taxon>
        <taxon>Streptosporangiaceae</taxon>
        <taxon>Nonomuraea</taxon>
    </lineage>
</organism>
<sequence length="431" mass="48588">MLLSFRFANHRSFRDEQQLNLLPVYEGDGVQKLPLLPVAAIFGANASGKSNAITAFTYMRRMVTSSDRDSEPDTGVGRSPYRLDPEIALEPSRYVIDLSLSGVRYTYGFTVDDDEVLEEWLYSYPLKRRRVVFERTGQDYRWGEESEKTPLVQLPELTAPNVLFLTFAARARQELILPVYNWFLRAIKVSFQQRRLLTSKDLVNYIDRLDDPARREIIVGLVKAADLGLQDISLSAPTDPSPEQLDLDFLGDFEMVQSFRPRRETRRILFSHAGARGNVLLEWGEQSTGTRQLLDLALKAEQSLRSGSLLLVDEIDSSLHPVLTASLIRLFQNPAVNKNAAQLILTTHDASLLGSIQGGEVLERDQIWFTEKGGDGASTLFPLTDFHPRKQENRQRRYLNGSYGAIPVVSDELFAKALTSRGDMGGTEEDT</sequence>
<accession>A0ABV3HAA8</accession>
<proteinExistence type="predicted"/>
<keyword evidence="2" id="KW-0547">Nucleotide-binding</keyword>
<evidence type="ECO:0000313" key="3">
    <source>
        <dbReference type="Proteomes" id="UP001552427"/>
    </source>
</evidence>
<dbReference type="SUPFAM" id="SSF52540">
    <property type="entry name" value="P-loop containing nucleoside triphosphate hydrolases"/>
    <property type="match status" value="1"/>
</dbReference>
<feature type="domain" description="ATPase AAA-type core" evidence="1">
    <location>
        <begin position="38"/>
        <end position="353"/>
    </location>
</feature>
<dbReference type="PANTHER" id="PTHR40396">
    <property type="entry name" value="ATPASE-LIKE PROTEIN"/>
    <property type="match status" value="1"/>
</dbReference>
<keyword evidence="2" id="KW-0067">ATP-binding</keyword>
<reference evidence="2 3" key="1">
    <citation type="submission" date="2024-06" db="EMBL/GenBank/DDBJ databases">
        <title>The Natural Products Discovery Center: Release of the First 8490 Sequenced Strains for Exploring Actinobacteria Biosynthetic Diversity.</title>
        <authorList>
            <person name="Kalkreuter E."/>
            <person name="Kautsar S.A."/>
            <person name="Yang D."/>
            <person name="Bader C.D."/>
            <person name="Teijaro C.N."/>
            <person name="Fluegel L."/>
            <person name="Davis C.M."/>
            <person name="Simpson J.R."/>
            <person name="Lauterbach L."/>
            <person name="Steele A.D."/>
            <person name="Gui C."/>
            <person name="Meng S."/>
            <person name="Li G."/>
            <person name="Viehrig K."/>
            <person name="Ye F."/>
            <person name="Su P."/>
            <person name="Kiefer A.F."/>
            <person name="Nichols A."/>
            <person name="Cepeda A.J."/>
            <person name="Yan W."/>
            <person name="Fan B."/>
            <person name="Jiang Y."/>
            <person name="Adhikari A."/>
            <person name="Zheng C.-J."/>
            <person name="Schuster L."/>
            <person name="Cowan T.M."/>
            <person name="Smanski M.J."/>
            <person name="Chevrette M.G."/>
            <person name="De Carvalho L.P.S."/>
            <person name="Shen B."/>
        </authorList>
    </citation>
    <scope>NUCLEOTIDE SEQUENCE [LARGE SCALE GENOMIC DNA]</scope>
    <source>
        <strain evidence="2 3">NPDC049574</strain>
    </source>
</reference>
<evidence type="ECO:0000259" key="1">
    <source>
        <dbReference type="Pfam" id="PF13304"/>
    </source>
</evidence>
<keyword evidence="3" id="KW-1185">Reference proteome</keyword>
<dbReference type="InterPro" id="IPR003959">
    <property type="entry name" value="ATPase_AAA_core"/>
</dbReference>
<dbReference type="Proteomes" id="UP001552427">
    <property type="component" value="Unassembled WGS sequence"/>
</dbReference>